<evidence type="ECO:0000313" key="8">
    <source>
        <dbReference type="EMBL" id="KAJ2907158.1"/>
    </source>
</evidence>
<dbReference type="GO" id="GO:0000977">
    <property type="term" value="F:RNA polymerase II transcription regulatory region sequence-specific DNA binding"/>
    <property type="evidence" value="ECO:0007669"/>
    <property type="project" value="TreeGrafter"/>
</dbReference>
<keyword evidence="9" id="KW-1185">Reference proteome</keyword>
<feature type="compositionally biased region" description="Polar residues" evidence="6">
    <location>
        <begin position="157"/>
        <end position="169"/>
    </location>
</feature>
<keyword evidence="4" id="KW-0862">Zinc</keyword>
<feature type="compositionally biased region" description="Polar residues" evidence="6">
    <location>
        <begin position="104"/>
        <end position="113"/>
    </location>
</feature>
<evidence type="ECO:0000256" key="4">
    <source>
        <dbReference type="ARBA" id="ARBA00022833"/>
    </source>
</evidence>
<evidence type="ECO:0000313" key="9">
    <source>
        <dbReference type="Proteomes" id="UP001201980"/>
    </source>
</evidence>
<feature type="region of interest" description="Disordered" evidence="6">
    <location>
        <begin position="144"/>
        <end position="315"/>
    </location>
</feature>
<name>A0AAD5WYP6_9PEZI</name>
<dbReference type="AlphaFoldDB" id="A0AAD5WYP6"/>
<dbReference type="EMBL" id="JAKWBI020000004">
    <property type="protein sequence ID" value="KAJ2907158.1"/>
    <property type="molecule type" value="Genomic_DNA"/>
</dbReference>
<feature type="compositionally biased region" description="Basic and acidic residues" evidence="6">
    <location>
        <begin position="86"/>
        <end position="102"/>
    </location>
</feature>
<dbReference type="InterPro" id="IPR013087">
    <property type="entry name" value="Znf_C2H2_type"/>
</dbReference>
<dbReference type="InterPro" id="IPR036236">
    <property type="entry name" value="Znf_C2H2_sf"/>
</dbReference>
<dbReference type="SUPFAM" id="SSF57667">
    <property type="entry name" value="beta-beta-alpha zinc fingers"/>
    <property type="match status" value="1"/>
</dbReference>
<dbReference type="Gene3D" id="3.30.160.60">
    <property type="entry name" value="Classic Zinc Finger"/>
    <property type="match status" value="1"/>
</dbReference>
<comment type="caution">
    <text evidence="8">The sequence shown here is derived from an EMBL/GenBank/DDBJ whole genome shotgun (WGS) entry which is preliminary data.</text>
</comment>
<evidence type="ECO:0000256" key="6">
    <source>
        <dbReference type="SAM" id="MobiDB-lite"/>
    </source>
</evidence>
<keyword evidence="1" id="KW-0479">Metal-binding</keyword>
<evidence type="ECO:0000256" key="3">
    <source>
        <dbReference type="ARBA" id="ARBA00022771"/>
    </source>
</evidence>
<feature type="compositionally biased region" description="Polar residues" evidence="6">
    <location>
        <begin position="190"/>
        <end position="199"/>
    </location>
</feature>
<protein>
    <recommendedName>
        <fullName evidence="7">C2H2-type domain-containing protein</fullName>
    </recommendedName>
</protein>
<evidence type="ECO:0000256" key="2">
    <source>
        <dbReference type="ARBA" id="ARBA00022737"/>
    </source>
</evidence>
<dbReference type="Proteomes" id="UP001201980">
    <property type="component" value="Unassembled WGS sequence"/>
</dbReference>
<organism evidence="8 9">
    <name type="scientific">Zalerion maritima</name>
    <dbReference type="NCBI Taxonomy" id="339359"/>
    <lineage>
        <taxon>Eukaryota</taxon>
        <taxon>Fungi</taxon>
        <taxon>Dikarya</taxon>
        <taxon>Ascomycota</taxon>
        <taxon>Pezizomycotina</taxon>
        <taxon>Sordariomycetes</taxon>
        <taxon>Lulworthiomycetidae</taxon>
        <taxon>Lulworthiales</taxon>
        <taxon>Lulworthiaceae</taxon>
        <taxon>Zalerion</taxon>
    </lineage>
</organism>
<dbReference type="SMART" id="SM00355">
    <property type="entry name" value="ZnF_C2H2"/>
    <property type="match status" value="3"/>
</dbReference>
<feature type="region of interest" description="Disordered" evidence="6">
    <location>
        <begin position="1"/>
        <end position="115"/>
    </location>
</feature>
<dbReference type="GO" id="GO:0008270">
    <property type="term" value="F:zinc ion binding"/>
    <property type="evidence" value="ECO:0007669"/>
    <property type="project" value="UniProtKB-KW"/>
</dbReference>
<sequence>MNIPTSNRSRRHDLRSIYVDGSMPSQPEFRQRGQPITLPSISSAMVIPGTQDQDDVPPPLPPPRYVFDNPMDVGRRPPPSNYGSIDEEKPNYQSRPEKDEGYHSLSSFGSNRSAPKFGMTHDHYYQLNHDYDSTLKKKLDARRGIDNISPPGRRSGLSASISDLSNNRGPPSKFVPLSLPMHPAPRPTILEQTPTSAASPRSAPYYPMDYRSPSNIGDSGSPYKSRRTNSRSVTDDVASTQGSVADDSDFPNEETSGMKRLKLEDSFGRSSGVKRRASSPPGEEPPIHNMAPEIFRRRDPPSRGSPTPRLSIISSVSRGPTYCSNLSVAPTTMAPFSRLSPVGLSPGGISPIGSDAGTGSPYASPMSMNGAAQRAPILRNPHQRNISESRPMASPRKINDGKTGVARLQGFFMCDCCPKKPKKFETEDELRSHEAEKQYECSFCGNRFKNKNEAERHQNSLHVRRHSWSCSALSHYDRAFHDSTAHPGEADVCGYCGEEFTRNGGQGRMRQATDQDWDDRIRHLQEVHKFRECNSAKKFYRADHFRQHLKHSHAGTSGKWTNMLENACMMEEDPSPR</sequence>
<dbReference type="PROSITE" id="PS50157">
    <property type="entry name" value="ZINC_FINGER_C2H2_2"/>
    <property type="match status" value="1"/>
</dbReference>
<evidence type="ECO:0000256" key="5">
    <source>
        <dbReference type="PROSITE-ProRule" id="PRU00042"/>
    </source>
</evidence>
<proteinExistence type="predicted"/>
<dbReference type="PANTHER" id="PTHR24409">
    <property type="entry name" value="ZINC FINGER PROTEIN 142"/>
    <property type="match status" value="1"/>
</dbReference>
<dbReference type="InterPro" id="IPR057026">
    <property type="entry name" value="Znf-C2H2_ascomycetes"/>
</dbReference>
<dbReference type="GO" id="GO:0005634">
    <property type="term" value="C:nucleus"/>
    <property type="evidence" value="ECO:0007669"/>
    <property type="project" value="TreeGrafter"/>
</dbReference>
<dbReference type="Pfam" id="PF24537">
    <property type="entry name" value="zf-C2H2_fungi"/>
    <property type="match status" value="1"/>
</dbReference>
<evidence type="ECO:0000256" key="1">
    <source>
        <dbReference type="ARBA" id="ARBA00022723"/>
    </source>
</evidence>
<dbReference type="GO" id="GO:0000981">
    <property type="term" value="F:DNA-binding transcription factor activity, RNA polymerase II-specific"/>
    <property type="evidence" value="ECO:0007669"/>
    <property type="project" value="TreeGrafter"/>
</dbReference>
<evidence type="ECO:0000259" key="7">
    <source>
        <dbReference type="PROSITE" id="PS50157"/>
    </source>
</evidence>
<keyword evidence="2" id="KW-0677">Repeat</keyword>
<dbReference type="PROSITE" id="PS00028">
    <property type="entry name" value="ZINC_FINGER_C2H2_1"/>
    <property type="match status" value="1"/>
</dbReference>
<dbReference type="PANTHER" id="PTHR24409:SF295">
    <property type="entry name" value="AZ2-RELATED"/>
    <property type="match status" value="1"/>
</dbReference>
<keyword evidence="3 5" id="KW-0863">Zinc-finger</keyword>
<gene>
    <name evidence="8" type="ORF">MKZ38_007673</name>
</gene>
<feature type="domain" description="C2H2-type" evidence="7">
    <location>
        <begin position="439"/>
        <end position="467"/>
    </location>
</feature>
<reference evidence="8" key="1">
    <citation type="submission" date="2022-07" db="EMBL/GenBank/DDBJ databases">
        <title>Draft genome sequence of Zalerion maritima ATCC 34329, a (micro)plastics degrading marine fungus.</title>
        <authorList>
            <person name="Paco A."/>
            <person name="Goncalves M.F.M."/>
            <person name="Rocha-Santos T.A.P."/>
            <person name="Alves A."/>
        </authorList>
    </citation>
    <scope>NUCLEOTIDE SEQUENCE</scope>
    <source>
        <strain evidence="8">ATCC 34329</strain>
    </source>
</reference>
<accession>A0AAD5WYP6</accession>